<dbReference type="AlphaFoldDB" id="A0A1W1HEF1"/>
<dbReference type="PROSITE" id="PS50045">
    <property type="entry name" value="SIGMA54_INTERACT_4"/>
    <property type="match status" value="1"/>
</dbReference>
<keyword evidence="5" id="KW-1185">Reference proteome</keyword>
<gene>
    <name evidence="4" type="ORF">MTBBW1_2400022</name>
</gene>
<dbReference type="RefSeq" id="WP_139786904.1">
    <property type="nucleotide sequence ID" value="NZ_LT828565.1"/>
</dbReference>
<evidence type="ECO:0000259" key="3">
    <source>
        <dbReference type="PROSITE" id="PS50045"/>
    </source>
</evidence>
<dbReference type="Pfam" id="PF00158">
    <property type="entry name" value="Sigma54_activat"/>
    <property type="match status" value="1"/>
</dbReference>
<dbReference type="InterPro" id="IPR027417">
    <property type="entry name" value="P-loop_NTPase"/>
</dbReference>
<protein>
    <recommendedName>
        <fullName evidence="3">Sigma-54 factor interaction domain-containing protein</fullName>
    </recommendedName>
</protein>
<dbReference type="EMBL" id="FWEV01000158">
    <property type="protein sequence ID" value="SLM30768.1"/>
    <property type="molecule type" value="Genomic_DNA"/>
</dbReference>
<proteinExistence type="predicted"/>
<evidence type="ECO:0000313" key="4">
    <source>
        <dbReference type="EMBL" id="SLM30768.1"/>
    </source>
</evidence>
<dbReference type="Gene3D" id="1.10.8.60">
    <property type="match status" value="1"/>
</dbReference>
<organism evidence="4 5">
    <name type="scientific">Desulfamplus magnetovallimortis</name>
    <dbReference type="NCBI Taxonomy" id="1246637"/>
    <lineage>
        <taxon>Bacteria</taxon>
        <taxon>Pseudomonadati</taxon>
        <taxon>Thermodesulfobacteriota</taxon>
        <taxon>Desulfobacteria</taxon>
        <taxon>Desulfobacterales</taxon>
        <taxon>Desulfobacteraceae</taxon>
        <taxon>Desulfamplus</taxon>
    </lineage>
</organism>
<dbReference type="Gene3D" id="3.40.50.300">
    <property type="entry name" value="P-loop containing nucleotide triphosphate hydrolases"/>
    <property type="match status" value="1"/>
</dbReference>
<evidence type="ECO:0000256" key="2">
    <source>
        <dbReference type="ARBA" id="ARBA00022840"/>
    </source>
</evidence>
<feature type="domain" description="Sigma-54 factor interaction" evidence="3">
    <location>
        <begin position="10"/>
        <end position="239"/>
    </location>
</feature>
<keyword evidence="1" id="KW-0547">Nucleotide-binding</keyword>
<dbReference type="PANTHER" id="PTHR32071">
    <property type="entry name" value="TRANSCRIPTIONAL REGULATORY PROTEIN"/>
    <property type="match status" value="1"/>
</dbReference>
<reference evidence="4 5" key="1">
    <citation type="submission" date="2017-03" db="EMBL/GenBank/DDBJ databases">
        <authorList>
            <person name="Afonso C.L."/>
            <person name="Miller P.J."/>
            <person name="Scott M.A."/>
            <person name="Spackman E."/>
            <person name="Goraichik I."/>
            <person name="Dimitrov K.M."/>
            <person name="Suarez D.L."/>
            <person name="Swayne D.E."/>
        </authorList>
    </citation>
    <scope>NUCLEOTIDE SEQUENCE [LARGE SCALE GENOMIC DNA]</scope>
    <source>
        <strain evidence="4">PRJEB14757</strain>
    </source>
</reference>
<name>A0A1W1HEF1_9BACT</name>
<dbReference type="STRING" id="1246637.MTBBW1_2400022"/>
<dbReference type="InterPro" id="IPR002078">
    <property type="entry name" value="Sigma_54_int"/>
</dbReference>
<dbReference type="SUPFAM" id="SSF52540">
    <property type="entry name" value="P-loop containing nucleoside triphosphate hydrolases"/>
    <property type="match status" value="1"/>
</dbReference>
<keyword evidence="2" id="KW-0067">ATP-binding</keyword>
<dbReference type="Proteomes" id="UP000191931">
    <property type="component" value="Unassembled WGS sequence"/>
</dbReference>
<evidence type="ECO:0000313" key="5">
    <source>
        <dbReference type="Proteomes" id="UP000191931"/>
    </source>
</evidence>
<dbReference type="GO" id="GO:0005524">
    <property type="term" value="F:ATP binding"/>
    <property type="evidence" value="ECO:0007669"/>
    <property type="project" value="UniProtKB-KW"/>
</dbReference>
<dbReference type="GO" id="GO:0006355">
    <property type="term" value="P:regulation of DNA-templated transcription"/>
    <property type="evidence" value="ECO:0007669"/>
    <property type="project" value="InterPro"/>
</dbReference>
<sequence>MDDEILHKLLTGDQEGYERALFDKHRFDRYEDRHKLLYGKKGSGKKDYAEILHQVGILNEFPFIIGNIDEDPERAKQDIFGYVEYSKQNNKSKFHPGLIELAGKGTLYLHDINLLPAESLKELIALTYKTDKSYLPINSTETKQFDARLILSTDLEEIDIPNDFFSPFEFNFSIPEKILPLNQQPNRIKELANLIMNNICRKKEINSITFAPDAMDALMNYDWPGGISEIYEEIEASIEKAYKVNKGVLERSSLITLGCLSITLRSAYSSLENDNTAKTSLSLNDKNDEVIICFYKKKEDDKKWIIGFQGKTKEIDDELGFEQIRYLLNNPNRLLHVAELTTSGQHHPDKLPNKKYDKAYSDNLVYGVSYYISKNGKLKNITIKKIERRIKLIEKKISVLEESLFSDNLTMEDNLTCKEKLDHQKKLLKYYKNMLYEKKTGKEEIQIDHDAEKSRSMLIKRVITAISVIKKEGIDLEDYLEWEKNIYIGRLGAYYRHPKSCDFLEASEYIWHTPEFQDQNRPKWILADQ</sequence>
<accession>A0A1W1HEF1</accession>
<evidence type="ECO:0000256" key="1">
    <source>
        <dbReference type="ARBA" id="ARBA00022741"/>
    </source>
</evidence>